<evidence type="ECO:0000256" key="7">
    <source>
        <dbReference type="SAM" id="Phobius"/>
    </source>
</evidence>
<feature type="chain" id="PRO_5038822393" evidence="8">
    <location>
        <begin position="20"/>
        <end position="571"/>
    </location>
</feature>
<proteinExistence type="inferred from homology"/>
<evidence type="ECO:0000256" key="8">
    <source>
        <dbReference type="SAM" id="SignalP"/>
    </source>
</evidence>
<keyword evidence="3" id="KW-0677">Repeat</keyword>
<evidence type="ECO:0000256" key="2">
    <source>
        <dbReference type="ARBA" id="ARBA00022490"/>
    </source>
</evidence>
<dbReference type="GO" id="GO:0006355">
    <property type="term" value="P:regulation of DNA-templated transcription"/>
    <property type="evidence" value="ECO:0007669"/>
    <property type="project" value="InterPro"/>
</dbReference>
<dbReference type="PANTHER" id="PTHR46630:SF1">
    <property type="entry name" value="TETRATRICOPEPTIDE REPEAT PROTEIN 29"/>
    <property type="match status" value="1"/>
</dbReference>
<dbReference type="Gene3D" id="1.25.40.10">
    <property type="entry name" value="Tetratricopeptide repeat domain"/>
    <property type="match status" value="2"/>
</dbReference>
<sequence length="571" mass="66590">MRHILNGCCLFLLSLMLLACERNQKEISLLSSAERLIANQPDSALLVLKGIKTPERLSRAEQAHFYLLHTEAEDKCRIPHTTDSLISIAVNFYENTDDALRKAKAWYYKGRINQDLDRPLLAQDYYLKALRERGKIHDHALLGRINNHIGLLYTYQDVYEKAQPFQKEAVYHFSALNDSMGVAFASRDLARVYHMMGELDSARFYYEEAQRYTKGEKTAVTGSELGSLYLDMGLYKEAHDQIRLALSDNKDENYPVYLTLGDYFTHVHNPDSAVYYLNKAVESPSRYTRRGSYRLLYKLKRIQGDLRSALAYNDQYELLRDSIQEFVQTVSIRQAQAMYDYQEQENKLLNATLTSTHLKLVNAWLTIALIGVSLVCTFLFFHHRIRQTKTNVQHWKIKGLSLLISKEKLEEQLSKNEKDIRDLEEMKIQKAEETKELITLRTEQLEQENKNIARSRERQEQLESRFQNSEICIRFRRKEEWKPSAKDWAELCQNLDLAYNNFTIRLKKLNDLTDKELKIACLIKANVSPGIISHLLCCSTASVSMTRKRLYQKIHNESGSAEQFDDFIRQF</sequence>
<evidence type="ECO:0000313" key="9">
    <source>
        <dbReference type="EMBL" id="HIX86713.1"/>
    </source>
</evidence>
<reference evidence="9" key="2">
    <citation type="submission" date="2021-04" db="EMBL/GenBank/DDBJ databases">
        <authorList>
            <person name="Gilroy R."/>
        </authorList>
    </citation>
    <scope>NUCLEOTIDE SEQUENCE</scope>
    <source>
        <strain evidence="9">ChiHecec2B26-12326</strain>
    </source>
</reference>
<accession>A0A9D2BR93</accession>
<dbReference type="SUPFAM" id="SSF48452">
    <property type="entry name" value="TPR-like"/>
    <property type="match status" value="1"/>
</dbReference>
<dbReference type="GO" id="GO:0005737">
    <property type="term" value="C:cytoplasm"/>
    <property type="evidence" value="ECO:0007669"/>
    <property type="project" value="UniProtKB-SubCell"/>
</dbReference>
<evidence type="ECO:0000313" key="10">
    <source>
        <dbReference type="Proteomes" id="UP000823847"/>
    </source>
</evidence>
<dbReference type="GO" id="GO:0003677">
    <property type="term" value="F:DNA binding"/>
    <property type="evidence" value="ECO:0007669"/>
    <property type="project" value="InterPro"/>
</dbReference>
<dbReference type="EMBL" id="DXEN01000067">
    <property type="protein sequence ID" value="HIX86713.1"/>
    <property type="molecule type" value="Genomic_DNA"/>
</dbReference>
<dbReference type="SMART" id="SM00028">
    <property type="entry name" value="TPR"/>
    <property type="match status" value="3"/>
</dbReference>
<dbReference type="InterPro" id="IPR051476">
    <property type="entry name" value="Bac_ResReg_Asp_Phosphatase"/>
</dbReference>
<organism evidence="9 10">
    <name type="scientific">Candidatus Parabacteroides intestinigallinarum</name>
    <dbReference type="NCBI Taxonomy" id="2838722"/>
    <lineage>
        <taxon>Bacteria</taxon>
        <taxon>Pseudomonadati</taxon>
        <taxon>Bacteroidota</taxon>
        <taxon>Bacteroidia</taxon>
        <taxon>Bacteroidales</taxon>
        <taxon>Tannerellaceae</taxon>
        <taxon>Parabacteroides</taxon>
    </lineage>
</organism>
<dbReference type="InterPro" id="IPR019734">
    <property type="entry name" value="TPR_rpt"/>
</dbReference>
<protein>
    <submittedName>
        <fullName evidence="9">Tetratricopeptide repeat protein</fullName>
    </submittedName>
</protein>
<keyword evidence="7" id="KW-1133">Transmembrane helix</keyword>
<evidence type="ECO:0000256" key="1">
    <source>
        <dbReference type="ARBA" id="ARBA00004496"/>
    </source>
</evidence>
<comment type="subcellular location">
    <subcellularLocation>
        <location evidence="1">Cytoplasm</location>
    </subcellularLocation>
</comment>
<dbReference type="SUPFAM" id="SSF46894">
    <property type="entry name" value="C-terminal effector domain of the bipartite response regulators"/>
    <property type="match status" value="1"/>
</dbReference>
<keyword evidence="8" id="KW-0732">Signal</keyword>
<dbReference type="AlphaFoldDB" id="A0A9D2BR93"/>
<dbReference type="Proteomes" id="UP000823847">
    <property type="component" value="Unassembled WGS sequence"/>
</dbReference>
<dbReference type="InterPro" id="IPR016032">
    <property type="entry name" value="Sig_transdc_resp-reg_C-effctor"/>
</dbReference>
<dbReference type="PANTHER" id="PTHR46630">
    <property type="entry name" value="TETRATRICOPEPTIDE REPEAT PROTEIN 29"/>
    <property type="match status" value="1"/>
</dbReference>
<feature type="transmembrane region" description="Helical" evidence="7">
    <location>
        <begin position="363"/>
        <end position="381"/>
    </location>
</feature>
<keyword evidence="4" id="KW-0802">TPR repeat</keyword>
<gene>
    <name evidence="9" type="ORF">H9848_08940</name>
</gene>
<evidence type="ECO:0000256" key="4">
    <source>
        <dbReference type="ARBA" id="ARBA00022803"/>
    </source>
</evidence>
<feature type="coiled-coil region" evidence="6">
    <location>
        <begin position="406"/>
        <end position="465"/>
    </location>
</feature>
<evidence type="ECO:0000256" key="5">
    <source>
        <dbReference type="ARBA" id="ARBA00038253"/>
    </source>
</evidence>
<evidence type="ECO:0000256" key="3">
    <source>
        <dbReference type="ARBA" id="ARBA00022737"/>
    </source>
</evidence>
<keyword evidence="7" id="KW-0472">Membrane</keyword>
<name>A0A9D2BR93_9BACT</name>
<keyword evidence="6" id="KW-0175">Coiled coil</keyword>
<feature type="signal peptide" evidence="8">
    <location>
        <begin position="1"/>
        <end position="19"/>
    </location>
</feature>
<comment type="caution">
    <text evidence="9">The sequence shown here is derived from an EMBL/GenBank/DDBJ whole genome shotgun (WGS) entry which is preliminary data.</text>
</comment>
<reference evidence="9" key="1">
    <citation type="journal article" date="2021" name="PeerJ">
        <title>Extensive microbial diversity within the chicken gut microbiome revealed by metagenomics and culture.</title>
        <authorList>
            <person name="Gilroy R."/>
            <person name="Ravi A."/>
            <person name="Getino M."/>
            <person name="Pursley I."/>
            <person name="Horton D.L."/>
            <person name="Alikhan N.F."/>
            <person name="Baker D."/>
            <person name="Gharbi K."/>
            <person name="Hall N."/>
            <person name="Watson M."/>
            <person name="Adriaenssens E.M."/>
            <person name="Foster-Nyarko E."/>
            <person name="Jarju S."/>
            <person name="Secka A."/>
            <person name="Antonio M."/>
            <person name="Oren A."/>
            <person name="Chaudhuri R.R."/>
            <person name="La Ragione R."/>
            <person name="Hildebrand F."/>
            <person name="Pallen M.J."/>
        </authorList>
    </citation>
    <scope>NUCLEOTIDE SEQUENCE</scope>
    <source>
        <strain evidence="9">ChiHecec2B26-12326</strain>
    </source>
</reference>
<keyword evidence="7" id="KW-0812">Transmembrane</keyword>
<keyword evidence="2" id="KW-0963">Cytoplasm</keyword>
<dbReference type="PROSITE" id="PS51257">
    <property type="entry name" value="PROKAR_LIPOPROTEIN"/>
    <property type="match status" value="1"/>
</dbReference>
<dbReference type="Pfam" id="PF13424">
    <property type="entry name" value="TPR_12"/>
    <property type="match status" value="1"/>
</dbReference>
<evidence type="ECO:0000256" key="6">
    <source>
        <dbReference type="SAM" id="Coils"/>
    </source>
</evidence>
<comment type="similarity">
    <text evidence="5">Belongs to the Rap family.</text>
</comment>
<dbReference type="InterPro" id="IPR011990">
    <property type="entry name" value="TPR-like_helical_dom_sf"/>
</dbReference>